<name>A0A327YW60_9ACTN</name>
<accession>A0A327YW60</accession>
<dbReference type="EMBL" id="QLMJ01000033">
    <property type="protein sequence ID" value="RAK25492.1"/>
    <property type="molecule type" value="Genomic_DNA"/>
</dbReference>
<evidence type="ECO:0000313" key="2">
    <source>
        <dbReference type="Proteomes" id="UP000249341"/>
    </source>
</evidence>
<gene>
    <name evidence="1" type="ORF">B0I29_13331</name>
</gene>
<proteinExistence type="predicted"/>
<dbReference type="AlphaFoldDB" id="A0A327YW60"/>
<sequence>MTLLAPQINSAIFLDHNNILWVVPGLQAGHWDWRNAVPVSIGHPLSATSDLLSRLLYEAHESLLPLIHRL</sequence>
<dbReference type="RefSeq" id="WP_111655137.1">
    <property type="nucleotide sequence ID" value="NZ_JACHWI010000001.1"/>
</dbReference>
<dbReference type="OrthoDB" id="3394647at2"/>
<organism evidence="1 2">
    <name type="scientific">Actinoplanes lutulentus</name>
    <dbReference type="NCBI Taxonomy" id="1287878"/>
    <lineage>
        <taxon>Bacteria</taxon>
        <taxon>Bacillati</taxon>
        <taxon>Actinomycetota</taxon>
        <taxon>Actinomycetes</taxon>
        <taxon>Micromonosporales</taxon>
        <taxon>Micromonosporaceae</taxon>
        <taxon>Actinoplanes</taxon>
    </lineage>
</organism>
<comment type="caution">
    <text evidence="1">The sequence shown here is derived from an EMBL/GenBank/DDBJ whole genome shotgun (WGS) entry which is preliminary data.</text>
</comment>
<dbReference type="Proteomes" id="UP000249341">
    <property type="component" value="Unassembled WGS sequence"/>
</dbReference>
<evidence type="ECO:0000313" key="1">
    <source>
        <dbReference type="EMBL" id="RAK25492.1"/>
    </source>
</evidence>
<reference evidence="1 2" key="1">
    <citation type="submission" date="2018-06" db="EMBL/GenBank/DDBJ databases">
        <title>Genomic Encyclopedia of Type Strains, Phase III (KMG-III): the genomes of soil and plant-associated and newly described type strains.</title>
        <authorList>
            <person name="Whitman W."/>
        </authorList>
    </citation>
    <scope>NUCLEOTIDE SEQUENCE [LARGE SCALE GENOMIC DNA]</scope>
    <source>
        <strain evidence="1 2">CGMCC 4.7090</strain>
    </source>
</reference>
<keyword evidence="2" id="KW-1185">Reference proteome</keyword>
<protein>
    <submittedName>
        <fullName evidence="1">Uncharacterized protein</fullName>
    </submittedName>
</protein>